<dbReference type="EMBL" id="MAQB02000001">
    <property type="protein sequence ID" value="OFJ48402.1"/>
    <property type="molecule type" value="Genomic_DNA"/>
</dbReference>
<evidence type="ECO:0000313" key="2">
    <source>
        <dbReference type="Proteomes" id="UP000092634"/>
    </source>
</evidence>
<comment type="caution">
    <text evidence="1">The sequence shown here is derived from an EMBL/GenBank/DDBJ whole genome shotgun (WGS) entry which is preliminary data.</text>
</comment>
<reference evidence="1 2" key="1">
    <citation type="submission" date="2016-10" db="EMBL/GenBank/DDBJ databases">
        <title>Updated version of Genome Assembly of Janthinobacterium lividum ERGS5:01.</title>
        <authorList>
            <person name="Kumar R."/>
            <person name="Acharya V."/>
            <person name="Singh D."/>
        </authorList>
    </citation>
    <scope>NUCLEOTIDE SEQUENCE [LARGE SCALE GENOMIC DNA]</scope>
    <source>
        <strain evidence="1 2">ERGS5:01</strain>
    </source>
</reference>
<dbReference type="AlphaFoldDB" id="A0A1E8PQ39"/>
<proteinExistence type="predicted"/>
<organism evidence="1 2">
    <name type="scientific">Janthinobacterium lividum</name>
    <dbReference type="NCBI Taxonomy" id="29581"/>
    <lineage>
        <taxon>Bacteria</taxon>
        <taxon>Pseudomonadati</taxon>
        <taxon>Pseudomonadota</taxon>
        <taxon>Betaproteobacteria</taxon>
        <taxon>Burkholderiales</taxon>
        <taxon>Oxalobacteraceae</taxon>
        <taxon>Janthinobacterium</taxon>
    </lineage>
</organism>
<name>A0A1E8PQ39_9BURK</name>
<sequence>MAIVQPAALAPWHPSRSEAAAIVQTRLALAGVDMGEESLRFLSYLALMQRFRKNNRTTTATLVVAVLAVMFSV</sequence>
<evidence type="ECO:0000313" key="1">
    <source>
        <dbReference type="EMBL" id="OFJ48402.1"/>
    </source>
</evidence>
<accession>A0A1E8PQ39</accession>
<protein>
    <submittedName>
        <fullName evidence="1">Uncharacterized protein</fullName>
    </submittedName>
</protein>
<gene>
    <name evidence="1" type="ORF">BA896_005050</name>
</gene>
<dbReference type="Proteomes" id="UP000092634">
    <property type="component" value="Unassembled WGS sequence"/>
</dbReference>